<evidence type="ECO:0000259" key="2">
    <source>
        <dbReference type="Pfam" id="PF01551"/>
    </source>
</evidence>
<dbReference type="InterPro" id="IPR050570">
    <property type="entry name" value="Cell_wall_metabolism_enzyme"/>
</dbReference>
<evidence type="ECO:0000313" key="4">
    <source>
        <dbReference type="Proteomes" id="UP000253868"/>
    </source>
</evidence>
<dbReference type="FunFam" id="2.70.70.10:FF:000013">
    <property type="entry name" value="Peptidase family M23"/>
    <property type="match status" value="1"/>
</dbReference>
<dbReference type="Gene3D" id="2.70.70.10">
    <property type="entry name" value="Glucose Permease (Domain IIA)"/>
    <property type="match status" value="1"/>
</dbReference>
<feature type="region of interest" description="Disordered" evidence="1">
    <location>
        <begin position="1"/>
        <end position="47"/>
    </location>
</feature>
<accession>A0A345HSW8</accession>
<gene>
    <name evidence="3" type="ORF">DVK44_21455</name>
</gene>
<evidence type="ECO:0000313" key="3">
    <source>
        <dbReference type="EMBL" id="AXG79792.1"/>
    </source>
</evidence>
<name>A0A345HSW8_9ACTN</name>
<feature type="region of interest" description="Disordered" evidence="1">
    <location>
        <begin position="172"/>
        <end position="204"/>
    </location>
</feature>
<proteinExistence type="predicted"/>
<feature type="region of interest" description="Disordered" evidence="1">
    <location>
        <begin position="309"/>
        <end position="372"/>
    </location>
</feature>
<dbReference type="AlphaFoldDB" id="A0A345HSW8"/>
<dbReference type="InterPro" id="IPR011055">
    <property type="entry name" value="Dup_hybrid_motif"/>
</dbReference>
<dbReference type="SUPFAM" id="SSF51261">
    <property type="entry name" value="Duplicated hybrid motif"/>
    <property type="match status" value="1"/>
</dbReference>
<dbReference type="Proteomes" id="UP000253868">
    <property type="component" value="Chromosome"/>
</dbReference>
<protein>
    <submittedName>
        <fullName evidence="3">M23 family peptidase</fullName>
    </submittedName>
</protein>
<dbReference type="PANTHER" id="PTHR21666:SF270">
    <property type="entry name" value="MUREIN HYDROLASE ACTIVATOR ENVC"/>
    <property type="match status" value="1"/>
</dbReference>
<dbReference type="PANTHER" id="PTHR21666">
    <property type="entry name" value="PEPTIDASE-RELATED"/>
    <property type="match status" value="1"/>
</dbReference>
<organism evidence="3 4">
    <name type="scientific">Streptomyces paludis</name>
    <dbReference type="NCBI Taxonomy" id="2282738"/>
    <lineage>
        <taxon>Bacteria</taxon>
        <taxon>Bacillati</taxon>
        <taxon>Actinomycetota</taxon>
        <taxon>Actinomycetes</taxon>
        <taxon>Kitasatosporales</taxon>
        <taxon>Streptomycetaceae</taxon>
        <taxon>Streptomyces</taxon>
    </lineage>
</organism>
<feature type="compositionally biased region" description="Basic and acidic residues" evidence="1">
    <location>
        <begin position="327"/>
        <end position="339"/>
    </location>
</feature>
<feature type="region of interest" description="Disordered" evidence="1">
    <location>
        <begin position="387"/>
        <end position="413"/>
    </location>
</feature>
<dbReference type="InterPro" id="IPR016047">
    <property type="entry name" value="M23ase_b-sheet_dom"/>
</dbReference>
<dbReference type="Pfam" id="PF01551">
    <property type="entry name" value="Peptidase_M23"/>
    <property type="match status" value="1"/>
</dbReference>
<dbReference type="CDD" id="cd12797">
    <property type="entry name" value="M23_peptidase"/>
    <property type="match status" value="1"/>
</dbReference>
<evidence type="ECO:0000256" key="1">
    <source>
        <dbReference type="SAM" id="MobiDB-lite"/>
    </source>
</evidence>
<dbReference type="Gene3D" id="2.160.20.80">
    <property type="entry name" value="E3 ubiquitin-protein ligase SopA"/>
    <property type="match status" value="1"/>
</dbReference>
<dbReference type="EMBL" id="CP031194">
    <property type="protein sequence ID" value="AXG79792.1"/>
    <property type="molecule type" value="Genomic_DNA"/>
</dbReference>
<dbReference type="GO" id="GO:0004222">
    <property type="term" value="F:metalloendopeptidase activity"/>
    <property type="evidence" value="ECO:0007669"/>
    <property type="project" value="TreeGrafter"/>
</dbReference>
<dbReference type="KEGG" id="spad:DVK44_21455"/>
<reference evidence="4" key="1">
    <citation type="submission" date="2018-07" db="EMBL/GenBank/DDBJ databases">
        <authorList>
            <person name="Zhao J."/>
        </authorList>
    </citation>
    <scope>NUCLEOTIDE SEQUENCE [LARGE SCALE GENOMIC DNA]</scope>
    <source>
        <strain evidence="4">GSSD-12</strain>
    </source>
</reference>
<dbReference type="OrthoDB" id="5244067at2"/>
<sequence>MPVSSTRKTLGRLSPSHTAGYSRGHCFPPGPFRSGRVPDNPGSASAAEAREKLVNDQHAHAGYAAHDGYQNGSYTPDPLFGTLPDGSAAPVDQTGYGTAGYGTAGYENGATGYETGGYQTVAAPSTAYGTGPYDSGQWDTGGHQVAAPVAGYDAYATPQYDTSGQWATVTADSSGQWNTDGWTPADQPNGSGGTGQFDGSQVDSGQFASTHFDTVMVDSAQFENTPFENTPFESTQFENGQFQNSQFDSGQFQNVSVDSADSTQFGYDLPAQFEMAQFDADQFRSADAPLDYEATAVWTAPAYDASYEAEPSSQYSPDADYGAPGPEPERAYGTEDGVEHAAAPGTPGDQDDRTDLTGAADAPDPTAENAPEAESLHMAATMAVPTVNVTPRPVSRAAGGGGSGGRGRRRTPAKRSALLTIAVPSACVMGVAGIAAASVSGLGGGEDVKDDKATTASAADTAAEKPAAAAAAANKKLDTQITTLSEGARDFGDRASRTQERIDLQARQEADRKKRIAEEARKEAERPKFVLPVSQHGLSAYYGQAGVNWMSVHTGIDFPVSYGTPVMAATDGTVRTQYNSAYGNMAIVTSPDGTETWYCHLSSTKIRTGSVKAGDVIAYSGSSGNSTGPHLHFEVRPGAGSAVDPLQWLRSHGVDPT</sequence>
<feature type="domain" description="M23ase beta-sheet core" evidence="2">
    <location>
        <begin position="552"/>
        <end position="645"/>
    </location>
</feature>
<feature type="compositionally biased region" description="Polar residues" evidence="1">
    <location>
        <begin position="172"/>
        <end position="189"/>
    </location>
</feature>
<keyword evidence="4" id="KW-1185">Reference proteome</keyword>